<dbReference type="AlphaFoldDB" id="A0A3Q9FMA9"/>
<dbReference type="OrthoDB" id="9810282at2"/>
<dbReference type="EMBL" id="CP034562">
    <property type="protein sequence ID" value="AZQ62978.1"/>
    <property type="molecule type" value="Genomic_DNA"/>
</dbReference>
<evidence type="ECO:0000313" key="3">
    <source>
        <dbReference type="Proteomes" id="UP000267268"/>
    </source>
</evidence>
<organism evidence="2 3">
    <name type="scientific">Flammeovirga pectinis</name>
    <dbReference type="NCBI Taxonomy" id="2494373"/>
    <lineage>
        <taxon>Bacteria</taxon>
        <taxon>Pseudomonadati</taxon>
        <taxon>Bacteroidota</taxon>
        <taxon>Cytophagia</taxon>
        <taxon>Cytophagales</taxon>
        <taxon>Flammeovirgaceae</taxon>
        <taxon>Flammeovirga</taxon>
    </lineage>
</organism>
<keyword evidence="2" id="KW-0547">Nucleotide-binding</keyword>
<reference evidence="2 3" key="1">
    <citation type="submission" date="2018-12" db="EMBL/GenBank/DDBJ databases">
        <title>Flammeovirga pectinis sp. nov., isolated from the gut of the Korean scallop, Patinopecten yessoensis.</title>
        <authorList>
            <person name="Bae J.-W."/>
            <person name="Jeong Y.-S."/>
            <person name="Kang W."/>
        </authorList>
    </citation>
    <scope>NUCLEOTIDE SEQUENCE [LARGE SCALE GENOMIC DNA]</scope>
    <source>
        <strain evidence="2 3">L12M1</strain>
    </source>
</reference>
<name>A0A3Q9FMA9_9BACT</name>
<dbReference type="Gene3D" id="3.30.950.30">
    <property type="entry name" value="Schlafen, AAA domain"/>
    <property type="match status" value="1"/>
</dbReference>
<evidence type="ECO:0000259" key="1">
    <source>
        <dbReference type="Pfam" id="PF04326"/>
    </source>
</evidence>
<keyword evidence="2" id="KW-0067">ATP-binding</keyword>
<dbReference type="PANTHER" id="PTHR30595:SF6">
    <property type="entry name" value="SCHLAFEN ALBA-2 DOMAIN-CONTAINING PROTEIN"/>
    <property type="match status" value="1"/>
</dbReference>
<dbReference type="InterPro" id="IPR038461">
    <property type="entry name" value="Schlafen_AlbA_2_dom_sf"/>
</dbReference>
<dbReference type="PANTHER" id="PTHR30595">
    <property type="entry name" value="GLPR-RELATED TRANSCRIPTIONAL REPRESSOR"/>
    <property type="match status" value="1"/>
</dbReference>
<proteinExistence type="predicted"/>
<protein>
    <submittedName>
        <fullName evidence="2">ATP-binding protein</fullName>
    </submittedName>
</protein>
<dbReference type="Pfam" id="PF04326">
    <property type="entry name" value="SLFN_AlbA_2"/>
    <property type="match status" value="1"/>
</dbReference>
<feature type="domain" description="Schlafen AlbA-2" evidence="1">
    <location>
        <begin position="19"/>
        <end position="137"/>
    </location>
</feature>
<dbReference type="KEGG" id="fll:EI427_12225"/>
<sequence length="227" mass="26369">MKYIVLDLNFLKQLVQEGEGLKIEFKKKAADPVKIMKEVVAFANNYGGYLIVGVADDGRIDGFTDIEGEKYVLEEAIKTRISKKIDYQIHIVQVSHIRQVVVFEIDPYHNKPVFLLYNLKRKVGKAYIRVADKSVQMSKLIRRILKGRSKDIDYVFQYGELERMVLKLLDENDFITLNQLMKHGDLSEEEASDVLVNLCLSNILKEVPQDLEDRFKINPKSKLDWKF</sequence>
<dbReference type="GO" id="GO:0005524">
    <property type="term" value="F:ATP binding"/>
    <property type="evidence" value="ECO:0007669"/>
    <property type="project" value="UniProtKB-KW"/>
</dbReference>
<keyword evidence="3" id="KW-1185">Reference proteome</keyword>
<evidence type="ECO:0000313" key="2">
    <source>
        <dbReference type="EMBL" id="AZQ62978.1"/>
    </source>
</evidence>
<dbReference type="Proteomes" id="UP000267268">
    <property type="component" value="Chromosome 1"/>
</dbReference>
<dbReference type="InterPro" id="IPR007421">
    <property type="entry name" value="Schlafen_AlbA_2_dom"/>
</dbReference>
<gene>
    <name evidence="2" type="ORF">EI427_12225</name>
</gene>
<accession>A0A3Q9FMA9</accession>